<feature type="compositionally biased region" description="Basic and acidic residues" evidence="1">
    <location>
        <begin position="386"/>
        <end position="402"/>
    </location>
</feature>
<dbReference type="OrthoDB" id="751084at2759"/>
<feature type="compositionally biased region" description="Basic and acidic residues" evidence="1">
    <location>
        <begin position="636"/>
        <end position="651"/>
    </location>
</feature>
<feature type="compositionally biased region" description="Basic and acidic residues" evidence="1">
    <location>
        <begin position="541"/>
        <end position="554"/>
    </location>
</feature>
<gene>
    <name evidence="2" type="ORF">OXX778_LOCUS15438</name>
</gene>
<proteinExistence type="predicted"/>
<feature type="compositionally biased region" description="Basic and acidic residues" evidence="1">
    <location>
        <begin position="266"/>
        <end position="280"/>
    </location>
</feature>
<feature type="region of interest" description="Disordered" evidence="1">
    <location>
        <begin position="496"/>
        <end position="554"/>
    </location>
</feature>
<feature type="compositionally biased region" description="Low complexity" evidence="1">
    <location>
        <begin position="433"/>
        <end position="445"/>
    </location>
</feature>
<evidence type="ECO:0000313" key="2">
    <source>
        <dbReference type="EMBL" id="CAF0981351.1"/>
    </source>
</evidence>
<feature type="compositionally biased region" description="Acidic residues" evidence="1">
    <location>
        <begin position="195"/>
        <end position="227"/>
    </location>
</feature>
<protein>
    <recommendedName>
        <fullName evidence="4">FAM21/CAPZIP domain-containing protein</fullName>
    </recommendedName>
</protein>
<dbReference type="Proteomes" id="UP000663879">
    <property type="component" value="Unassembled WGS sequence"/>
</dbReference>
<feature type="region of interest" description="Disordered" evidence="1">
    <location>
        <begin position="195"/>
        <end position="455"/>
    </location>
</feature>
<dbReference type="AlphaFoldDB" id="A0A814FG50"/>
<feature type="compositionally biased region" description="Polar residues" evidence="1">
    <location>
        <begin position="405"/>
        <end position="418"/>
    </location>
</feature>
<feature type="region of interest" description="Disordered" evidence="1">
    <location>
        <begin position="622"/>
        <end position="654"/>
    </location>
</feature>
<feature type="compositionally biased region" description="Basic and acidic residues" evidence="1">
    <location>
        <begin position="496"/>
        <end position="508"/>
    </location>
</feature>
<organism evidence="2 3">
    <name type="scientific">Brachionus calyciflorus</name>
    <dbReference type="NCBI Taxonomy" id="104777"/>
    <lineage>
        <taxon>Eukaryota</taxon>
        <taxon>Metazoa</taxon>
        <taxon>Spiralia</taxon>
        <taxon>Gnathifera</taxon>
        <taxon>Rotifera</taxon>
        <taxon>Eurotatoria</taxon>
        <taxon>Monogononta</taxon>
        <taxon>Pseudotrocha</taxon>
        <taxon>Ploima</taxon>
        <taxon>Brachionidae</taxon>
        <taxon>Brachionus</taxon>
    </lineage>
</organism>
<evidence type="ECO:0008006" key="4">
    <source>
        <dbReference type="Google" id="ProtNLM"/>
    </source>
</evidence>
<dbReference type="EMBL" id="CAJNOC010003409">
    <property type="protein sequence ID" value="CAF0981351.1"/>
    <property type="molecule type" value="Genomic_DNA"/>
</dbReference>
<sequence>MTEQTQVEDKVWERPWNSDELITNSTNWSLAGDAGLLLNLKRFSENFMSKAADIEKELQKLIFEEQQCHVKFENTNSSFLQLENTQFIENRVYEQDVTDTNVEPVKTEKTKEEKELELLEIINESVRIGISIMDTYFDKIEGSKSDEESDAEDDLNAEDVVIYESKDPYVLRSLPYLIGTEAYLENDHVGLKDLDEEEEDEEENLQEEEAEEVEEESDIESESETESSLESGSSESEEELFTKPIKKENLFDESEEEKSDIFNPTKKNDNLFEESEKSEAEESESEEEKSEPVPKSTKPPVLDFASELSRKIALKANKQQEKSQKTFDEDKNEEIFSKPKQTQANNLFDDEPEENSFNKKSENVPKIKNIMKNKSLFDDDDEDDDLFNKPEEKTKPTRKEEMPTSSKPFKTEVNNLKSEATKEIFEENESLSKKPQVVKPSPSSSNKTGLFDDESEEEIFKPAAISKPVTQVKKSLFDESDEEDLFTKLEKKPVPKSEVKIEAEKKQEPTPVVQNKSSLFDDEEEDDLFSKPINPPIQKQVLKEKEESTTESKSVKIVETKASLFDDDDDEDDLFNKTKKEEKKIELQKEEPAVAKPKLVQKNVLFDPSALKSSNLFKKFVDEKKSDTESDDEWGAEDKKEKNEKVVESKLPDPFANFEPEIKKVDSVSKEEKSPDIFDNFSVGNQPASLVNNAQKVSF</sequence>
<accession>A0A814FG50</accession>
<evidence type="ECO:0000313" key="3">
    <source>
        <dbReference type="Proteomes" id="UP000663879"/>
    </source>
</evidence>
<evidence type="ECO:0000256" key="1">
    <source>
        <dbReference type="SAM" id="MobiDB-lite"/>
    </source>
</evidence>
<comment type="caution">
    <text evidence="2">The sequence shown here is derived from an EMBL/GenBank/DDBJ whole genome shotgun (WGS) entry which is preliminary data.</text>
</comment>
<name>A0A814FG50_9BILA</name>
<reference evidence="2" key="1">
    <citation type="submission" date="2021-02" db="EMBL/GenBank/DDBJ databases">
        <authorList>
            <person name="Nowell W R."/>
        </authorList>
    </citation>
    <scope>NUCLEOTIDE SEQUENCE</scope>
    <source>
        <strain evidence="2">Ploen Becks lab</strain>
    </source>
</reference>
<feature type="compositionally biased region" description="Basic and acidic residues" evidence="1">
    <location>
        <begin position="356"/>
        <end position="365"/>
    </location>
</feature>
<feature type="compositionally biased region" description="Basic and acidic residues" evidence="1">
    <location>
        <begin position="318"/>
        <end position="337"/>
    </location>
</feature>
<keyword evidence="3" id="KW-1185">Reference proteome</keyword>